<gene>
    <name evidence="1" type="ORF">LYNGBM3L_72810</name>
</gene>
<accession>F4Y3P1</accession>
<dbReference type="HOGENOM" id="CLU_3272917_0_0_3"/>
<evidence type="ECO:0000313" key="1">
    <source>
        <dbReference type="EMBL" id="EGJ28717.1"/>
    </source>
</evidence>
<dbReference type="Proteomes" id="UP000003959">
    <property type="component" value="Unassembled WGS sequence"/>
</dbReference>
<reference evidence="2" key="1">
    <citation type="journal article" date="2011" name="Proc. Natl. Acad. Sci. U.S.A.">
        <title>Genomic insights into the physiology and ecology of the marine filamentous cyanobacterium Lyngbya majuscula.</title>
        <authorList>
            <person name="Jones A.C."/>
            <person name="Monroe E.A."/>
            <person name="Podell S."/>
            <person name="Hess W.R."/>
            <person name="Klages S."/>
            <person name="Esquenazi E."/>
            <person name="Niessen S."/>
            <person name="Hoover H."/>
            <person name="Rothmann M."/>
            <person name="Lasken R.S."/>
            <person name="Yates J.R.III."/>
            <person name="Reinhardt R."/>
            <person name="Kube M."/>
            <person name="Burkart M.D."/>
            <person name="Allen E.E."/>
            <person name="Dorrestein P.C."/>
            <person name="Gerwick W.H."/>
            <person name="Gerwick L."/>
        </authorList>
    </citation>
    <scope>NUCLEOTIDE SEQUENCE [LARGE SCALE GENOMIC DNA]</scope>
    <source>
        <strain evidence="2">3L</strain>
    </source>
</reference>
<dbReference type="AlphaFoldDB" id="F4Y3P1"/>
<name>F4Y3P1_9CYAN</name>
<sequence>MTLKHQTANQICFVVNVKYAQILGKRFWENPKSFERYLPIS</sequence>
<proteinExistence type="predicted"/>
<dbReference type="EMBL" id="GL890973">
    <property type="protein sequence ID" value="EGJ28717.1"/>
    <property type="molecule type" value="Genomic_DNA"/>
</dbReference>
<evidence type="ECO:0000313" key="2">
    <source>
        <dbReference type="Proteomes" id="UP000003959"/>
    </source>
</evidence>
<protein>
    <submittedName>
        <fullName evidence="1">Uncharacterized protein</fullName>
    </submittedName>
</protein>
<organism evidence="1 2">
    <name type="scientific">Moorena producens 3L</name>
    <dbReference type="NCBI Taxonomy" id="489825"/>
    <lineage>
        <taxon>Bacteria</taxon>
        <taxon>Bacillati</taxon>
        <taxon>Cyanobacteriota</taxon>
        <taxon>Cyanophyceae</taxon>
        <taxon>Coleofasciculales</taxon>
        <taxon>Coleofasciculaceae</taxon>
        <taxon>Moorena</taxon>
    </lineage>
</organism>
<keyword evidence="2" id="KW-1185">Reference proteome</keyword>